<feature type="binding site" evidence="17">
    <location>
        <position position="162"/>
    </location>
    <ligand>
        <name>UDP-alpha-D-glucuronate</name>
        <dbReference type="ChEBI" id="CHEBI:58052"/>
    </ligand>
</feature>
<dbReference type="GO" id="GO:0046872">
    <property type="term" value="F:metal ion binding"/>
    <property type="evidence" value="ECO:0007669"/>
    <property type="project" value="UniProtKB-KW"/>
</dbReference>
<dbReference type="FunFam" id="3.90.550.10:FF:000044">
    <property type="entry name" value="Galactosylgalactosylxylosylprotein 3-beta-glucuronosyltransferase"/>
    <property type="match status" value="1"/>
</dbReference>
<dbReference type="InterPro" id="IPR005027">
    <property type="entry name" value="Glyco_trans_43"/>
</dbReference>
<keyword evidence="7" id="KW-0812">Transmembrane</keyword>
<evidence type="ECO:0000313" key="22">
    <source>
        <dbReference type="Proteomes" id="UP000653454"/>
    </source>
</evidence>
<evidence type="ECO:0000256" key="11">
    <source>
        <dbReference type="ARBA" id="ARBA00023034"/>
    </source>
</evidence>
<evidence type="ECO:0000256" key="2">
    <source>
        <dbReference type="ARBA" id="ARBA00004323"/>
    </source>
</evidence>
<dbReference type="GO" id="GO:0005975">
    <property type="term" value="P:carbohydrate metabolic process"/>
    <property type="evidence" value="ECO:0007669"/>
    <property type="project" value="TreeGrafter"/>
</dbReference>
<feature type="glycosylation site" description="N-linked (GlcNAc...) asparagine" evidence="19">
    <location>
        <position position="285"/>
    </location>
</feature>
<keyword evidence="6 20" id="KW-0808">Transferase</keyword>
<comment type="pathway">
    <text evidence="3 20">Protein modification; protein glycosylation.</text>
</comment>
<evidence type="ECO:0000256" key="9">
    <source>
        <dbReference type="ARBA" id="ARBA00022968"/>
    </source>
</evidence>
<sequence>MKSVHVLPLPFYKTLFVLLCVALVICLWNEFDLGLGVDVDEDLVLSKLDNVTEAATTHKVCNVNLVDRRAHLGSPPHRNLTVIYYVTPTYPRPNQVPELTRLSHSLMHVPGLHWIVANDHDACDPRVHSILQRSGLPFTHISSPKPPQLNLLRLMPRGVTNRRAALRWITSEPRQGVLYFGDDDNSVDLDLFDEIRKTRKLSMFPVGLIAEYGVSSPVLQGGKVIGFFDSWPGARRFAVDMAGFAVNLQHLAPAAAMPYKAGFEEDGFLKSNGFTLEDVEPLADNCTRVLVWHTRSVIPKKKQLKVHLDSDRLDKFDNLRTLLTTVRDMNMAGLSPDQGISPSVYNNRFSEGLA</sequence>
<feature type="active site" description="Proton donor/acceptor" evidence="16">
    <location>
        <position position="265"/>
    </location>
</feature>
<keyword evidence="11 20" id="KW-0333">Golgi apparatus</keyword>
<dbReference type="SUPFAM" id="SSF53448">
    <property type="entry name" value="Nucleotide-diphospho-sugar transferases"/>
    <property type="match status" value="1"/>
</dbReference>
<comment type="similarity">
    <text evidence="4 20">Belongs to the glycosyltransferase 43 family.</text>
</comment>
<dbReference type="Proteomes" id="UP000653454">
    <property type="component" value="Unassembled WGS sequence"/>
</dbReference>
<comment type="catalytic activity">
    <reaction evidence="15 20">
        <text>3-O-(beta-D-galactosyl-(1-&gt;3)-beta-D-galactosyl-(1-&gt;4)-beta-D-xylosyl)-L-seryl-[protein] + UDP-alpha-D-glucuronate = 3-O-(beta-D-GlcA-(1-&gt;3)-beta-D-Gal-(1-&gt;3)-beta-D-Gal-(1-&gt;4)-beta-D-Xyl)-L-seryl-[protein] + UDP + H(+)</text>
        <dbReference type="Rhea" id="RHEA:24168"/>
        <dbReference type="Rhea" id="RHEA-COMP:12571"/>
        <dbReference type="Rhea" id="RHEA-COMP:12573"/>
        <dbReference type="ChEBI" id="CHEBI:15378"/>
        <dbReference type="ChEBI" id="CHEBI:58052"/>
        <dbReference type="ChEBI" id="CHEBI:58223"/>
        <dbReference type="ChEBI" id="CHEBI:132090"/>
        <dbReference type="ChEBI" id="CHEBI:132093"/>
        <dbReference type="EC" id="2.4.1.135"/>
    </reaction>
</comment>
<feature type="binding site" evidence="17">
    <location>
        <begin position="88"/>
        <end position="90"/>
    </location>
    <ligand>
        <name>UDP-alpha-D-glucuronate</name>
        <dbReference type="ChEBI" id="CHEBI:58052"/>
    </ligand>
</feature>
<feature type="binding site" evidence="17">
    <location>
        <begin position="182"/>
        <end position="184"/>
    </location>
    <ligand>
        <name>UDP-alpha-D-glucuronate</name>
        <dbReference type="ChEBI" id="CHEBI:58052"/>
    </ligand>
</feature>
<feature type="binding site" evidence="17">
    <location>
        <begin position="293"/>
        <end position="295"/>
    </location>
    <ligand>
        <name>UDP-alpha-D-glucuronate</name>
        <dbReference type="ChEBI" id="CHEBI:58052"/>
    </ligand>
</feature>
<feature type="binding site" evidence="17">
    <location>
        <position position="119"/>
    </location>
    <ligand>
        <name>UDP-alpha-D-glucuronate</name>
        <dbReference type="ChEBI" id="CHEBI:58052"/>
    </ligand>
</feature>
<reference evidence="21" key="1">
    <citation type="submission" date="2020-11" db="EMBL/GenBank/DDBJ databases">
        <authorList>
            <person name="Whiteford S."/>
        </authorList>
    </citation>
    <scope>NUCLEOTIDE SEQUENCE</scope>
</reference>
<evidence type="ECO:0000256" key="13">
    <source>
        <dbReference type="ARBA" id="ARBA00023180"/>
    </source>
</evidence>
<evidence type="ECO:0000256" key="15">
    <source>
        <dbReference type="ARBA" id="ARBA00047979"/>
    </source>
</evidence>
<evidence type="ECO:0000256" key="4">
    <source>
        <dbReference type="ARBA" id="ARBA00007706"/>
    </source>
</evidence>
<evidence type="ECO:0000256" key="12">
    <source>
        <dbReference type="ARBA" id="ARBA00023136"/>
    </source>
</evidence>
<dbReference type="EC" id="2.4.1.135" evidence="5 20"/>
<keyword evidence="13 19" id="KW-0325">Glycoprotein</keyword>
<dbReference type="GO" id="GO:0000139">
    <property type="term" value="C:Golgi membrane"/>
    <property type="evidence" value="ECO:0007669"/>
    <property type="project" value="UniProtKB-SubCell"/>
</dbReference>
<evidence type="ECO:0000256" key="3">
    <source>
        <dbReference type="ARBA" id="ARBA00004922"/>
    </source>
</evidence>
<keyword evidence="10" id="KW-1133">Transmembrane helix</keyword>
<feature type="binding site" evidence="18">
    <location>
        <position position="184"/>
    </location>
    <ligand>
        <name>Mn(2+)</name>
        <dbReference type="ChEBI" id="CHEBI:29035"/>
    </ligand>
</feature>
<dbReference type="InterPro" id="IPR029044">
    <property type="entry name" value="Nucleotide-diphossugar_trans"/>
</dbReference>
<evidence type="ECO:0000256" key="10">
    <source>
        <dbReference type="ARBA" id="ARBA00022989"/>
    </source>
</evidence>
<evidence type="ECO:0000256" key="20">
    <source>
        <dbReference type="RuleBase" id="RU363127"/>
    </source>
</evidence>
<evidence type="ECO:0000256" key="17">
    <source>
        <dbReference type="PIRSR" id="PIRSR605027-2"/>
    </source>
</evidence>
<evidence type="ECO:0000256" key="19">
    <source>
        <dbReference type="PIRSR" id="PIRSR605027-6"/>
    </source>
</evidence>
<evidence type="ECO:0000256" key="7">
    <source>
        <dbReference type="ARBA" id="ARBA00022692"/>
    </source>
</evidence>
<dbReference type="Pfam" id="PF03360">
    <property type="entry name" value="Glyco_transf_43"/>
    <property type="match status" value="1"/>
</dbReference>
<keyword evidence="12" id="KW-0472">Membrane</keyword>
<keyword evidence="14 18" id="KW-0464">Manganese</keyword>
<organism evidence="21 22">
    <name type="scientific">Plutella xylostella</name>
    <name type="common">Diamondback moth</name>
    <name type="synonym">Plutella maculipennis</name>
    <dbReference type="NCBI Taxonomy" id="51655"/>
    <lineage>
        <taxon>Eukaryota</taxon>
        <taxon>Metazoa</taxon>
        <taxon>Ecdysozoa</taxon>
        <taxon>Arthropoda</taxon>
        <taxon>Hexapoda</taxon>
        <taxon>Insecta</taxon>
        <taxon>Pterygota</taxon>
        <taxon>Neoptera</taxon>
        <taxon>Endopterygota</taxon>
        <taxon>Lepidoptera</taxon>
        <taxon>Glossata</taxon>
        <taxon>Ditrysia</taxon>
        <taxon>Yponomeutoidea</taxon>
        <taxon>Plutellidae</taxon>
        <taxon>Plutella</taxon>
    </lineage>
</organism>
<dbReference type="Gene3D" id="3.90.550.10">
    <property type="entry name" value="Spore Coat Polysaccharide Biosynthesis Protein SpsA, Chain A"/>
    <property type="match status" value="1"/>
</dbReference>
<comment type="caution">
    <text evidence="21">The sequence shown here is derived from an EMBL/GenBank/DDBJ whole genome shotgun (WGS) entry which is preliminary data.</text>
</comment>
<feature type="binding site" evidence="17">
    <location>
        <position position="157"/>
    </location>
    <ligand>
        <name>UDP-alpha-D-glucuronate</name>
        <dbReference type="ChEBI" id="CHEBI:58052"/>
    </ligand>
</feature>
<protein>
    <recommendedName>
        <fullName evidence="5 20">Galactosylgalactosylxylosylprotein 3-beta-glucuronosyltransferase</fullName>
        <ecNumber evidence="5 20">2.4.1.135</ecNumber>
    </recommendedName>
</protein>
<dbReference type="PANTHER" id="PTHR10896">
    <property type="entry name" value="GALACTOSYLGALACTOSYLXYLOSYLPROTEIN 3-BETA-GLUCURONOSYLTRANSFERASE BETA-1,3-GLUCURONYLTRANSFERASE"/>
    <property type="match status" value="1"/>
</dbReference>
<dbReference type="EMBL" id="CAJHNJ030000247">
    <property type="protein sequence ID" value="CAG9137467.1"/>
    <property type="molecule type" value="Genomic_DNA"/>
</dbReference>
<name>A0A8S4GCN4_PLUXY</name>
<keyword evidence="22" id="KW-1185">Reference proteome</keyword>
<accession>A0A8S4GCN4</accession>
<dbReference type="GO" id="GO:0050650">
    <property type="term" value="P:chondroitin sulfate proteoglycan biosynthetic process"/>
    <property type="evidence" value="ECO:0007669"/>
    <property type="project" value="TreeGrafter"/>
</dbReference>
<comment type="cofactor">
    <cofactor evidence="1 18 20">
        <name>Mn(2+)</name>
        <dbReference type="ChEBI" id="CHEBI:29035"/>
    </cofactor>
</comment>
<evidence type="ECO:0000313" key="21">
    <source>
        <dbReference type="EMBL" id="CAG9137467.1"/>
    </source>
</evidence>
<keyword evidence="8 18" id="KW-0479">Metal-binding</keyword>
<comment type="subcellular location">
    <subcellularLocation>
        <location evidence="2 20">Golgi apparatus membrane</location>
        <topology evidence="2 20">Single-pass type II membrane protein</topology>
    </subcellularLocation>
</comment>
<dbReference type="GO" id="GO:0015018">
    <property type="term" value="F:galactosylgalactosylxylosylprotein 3-beta-glucuronosyltransferase activity"/>
    <property type="evidence" value="ECO:0007669"/>
    <property type="project" value="UniProtKB-UniRule"/>
</dbReference>
<evidence type="ECO:0000256" key="6">
    <source>
        <dbReference type="ARBA" id="ARBA00022679"/>
    </source>
</evidence>
<dbReference type="CDD" id="cd00218">
    <property type="entry name" value="GlcAT-I"/>
    <property type="match status" value="1"/>
</dbReference>
<evidence type="ECO:0000256" key="8">
    <source>
        <dbReference type="ARBA" id="ARBA00022723"/>
    </source>
</evidence>
<keyword evidence="9 20" id="KW-0735">Signal-anchor</keyword>
<dbReference type="AlphaFoldDB" id="A0A8S4GCN4"/>
<evidence type="ECO:0000256" key="16">
    <source>
        <dbReference type="PIRSR" id="PIRSR605027-1"/>
    </source>
</evidence>
<proteinExistence type="inferred from homology"/>
<evidence type="ECO:0000256" key="18">
    <source>
        <dbReference type="PIRSR" id="PIRSR605027-3"/>
    </source>
</evidence>
<evidence type="ECO:0000256" key="5">
    <source>
        <dbReference type="ARBA" id="ARBA00012641"/>
    </source>
</evidence>
<evidence type="ECO:0000256" key="1">
    <source>
        <dbReference type="ARBA" id="ARBA00001936"/>
    </source>
</evidence>
<evidence type="ECO:0000256" key="14">
    <source>
        <dbReference type="ARBA" id="ARBA00023211"/>
    </source>
</evidence>
<gene>
    <name evidence="21" type="ORF">PLXY2_LOCUS15719</name>
</gene>
<dbReference type="PANTHER" id="PTHR10896:SF51">
    <property type="entry name" value="GALACTOSYLGALACTOSYLXYLOSYLPROTEIN 3-BETA-GLUCURONOSYLTRANSFERASE S"/>
    <property type="match status" value="1"/>
</dbReference>